<dbReference type="SMART" id="SM00448">
    <property type="entry name" value="REC"/>
    <property type="match status" value="1"/>
</dbReference>
<dbReference type="SUPFAM" id="SSF52172">
    <property type="entry name" value="CheY-like"/>
    <property type="match status" value="1"/>
</dbReference>
<dbReference type="InterPro" id="IPR011006">
    <property type="entry name" value="CheY-like_superfamily"/>
</dbReference>
<dbReference type="eggNOG" id="COG3279">
    <property type="taxonomic scope" value="Bacteria"/>
</dbReference>
<feature type="domain" description="Response regulatory" evidence="4">
    <location>
        <begin position="10"/>
        <end position="129"/>
    </location>
</feature>
<evidence type="ECO:0000259" key="4">
    <source>
        <dbReference type="PROSITE" id="PS50110"/>
    </source>
</evidence>
<dbReference type="GO" id="GO:0003677">
    <property type="term" value="F:DNA binding"/>
    <property type="evidence" value="ECO:0007669"/>
    <property type="project" value="InterPro"/>
</dbReference>
<dbReference type="InterPro" id="IPR001789">
    <property type="entry name" value="Sig_transdc_resp-reg_receiver"/>
</dbReference>
<organism evidence="6 7">
    <name type="scientific">Eshraghiella crossota DSM 2876</name>
    <dbReference type="NCBI Taxonomy" id="511680"/>
    <lineage>
        <taxon>Bacteria</taxon>
        <taxon>Bacillati</taxon>
        <taxon>Bacillota</taxon>
        <taxon>Clostridia</taxon>
        <taxon>Lachnospirales</taxon>
        <taxon>Lachnospiraceae</taxon>
        <taxon>Eshraghiella</taxon>
    </lineage>
</organism>
<gene>
    <name evidence="6" type="ORF">BUTYVIB_01123</name>
</gene>
<dbReference type="GO" id="GO:0000156">
    <property type="term" value="F:phosphorelay response regulator activity"/>
    <property type="evidence" value="ECO:0007669"/>
    <property type="project" value="InterPro"/>
</dbReference>
<dbReference type="AlphaFoldDB" id="D4RZ58"/>
<accession>D4RZ58</accession>
<dbReference type="SMART" id="SM00850">
    <property type="entry name" value="LytTR"/>
    <property type="match status" value="1"/>
</dbReference>
<dbReference type="Pfam" id="PF04397">
    <property type="entry name" value="LytTR"/>
    <property type="match status" value="1"/>
</dbReference>
<dbReference type="Gene3D" id="3.40.50.2300">
    <property type="match status" value="1"/>
</dbReference>
<dbReference type="PROSITE" id="PS50930">
    <property type="entry name" value="HTH_LYTTR"/>
    <property type="match status" value="1"/>
</dbReference>
<dbReference type="InterPro" id="IPR007492">
    <property type="entry name" value="LytTR_DNA-bd_dom"/>
</dbReference>
<protein>
    <recommendedName>
        <fullName evidence="1">Stage 0 sporulation protein A homolog</fullName>
    </recommendedName>
</protein>
<dbReference type="PANTHER" id="PTHR37299">
    <property type="entry name" value="TRANSCRIPTIONAL REGULATOR-RELATED"/>
    <property type="match status" value="1"/>
</dbReference>
<evidence type="ECO:0000256" key="3">
    <source>
        <dbReference type="PROSITE-ProRule" id="PRU00169"/>
    </source>
</evidence>
<comment type="caution">
    <text evidence="6">The sequence shown here is derived from an EMBL/GenBank/DDBJ whole genome shotgun (WGS) entry which is preliminary data.</text>
</comment>
<evidence type="ECO:0000256" key="2">
    <source>
        <dbReference type="ARBA" id="ARBA00024867"/>
    </source>
</evidence>
<dbReference type="PROSITE" id="PS50110">
    <property type="entry name" value="RESPONSE_REGULATORY"/>
    <property type="match status" value="1"/>
</dbReference>
<comment type="function">
    <text evidence="2">May play the central regulatory role in sporulation. It may be an element of the effector pathway responsible for the activation of sporulation genes in response to nutritional stress. Spo0A may act in concert with spo0H (a sigma factor) to control the expression of some genes that are critical to the sporulation process.</text>
</comment>
<dbReference type="Proteomes" id="UP000006238">
    <property type="component" value="Unassembled WGS sequence"/>
</dbReference>
<feature type="domain" description="HTH LytTR-type" evidence="5">
    <location>
        <begin position="149"/>
        <end position="243"/>
    </location>
</feature>
<evidence type="ECO:0000313" key="6">
    <source>
        <dbReference type="EMBL" id="EFF68759.1"/>
    </source>
</evidence>
<dbReference type="EMBL" id="ABWN01000026">
    <property type="protein sequence ID" value="EFF68759.1"/>
    <property type="molecule type" value="Genomic_DNA"/>
</dbReference>
<dbReference type="Pfam" id="PF00072">
    <property type="entry name" value="Response_reg"/>
    <property type="match status" value="1"/>
</dbReference>
<keyword evidence="7" id="KW-1185">Reference proteome</keyword>
<reference evidence="6 7" key="1">
    <citation type="submission" date="2010-02" db="EMBL/GenBank/DDBJ databases">
        <authorList>
            <person name="Weinstock G."/>
            <person name="Sodergren E."/>
            <person name="Clifton S."/>
            <person name="Fulton L."/>
            <person name="Fulton B."/>
            <person name="Courtney L."/>
            <person name="Fronick C."/>
            <person name="Harrison M."/>
            <person name="Strong C."/>
            <person name="Farmer C."/>
            <person name="Delahaunty K."/>
            <person name="Markovic C."/>
            <person name="Hall O."/>
            <person name="Minx P."/>
            <person name="Tomlinson C."/>
            <person name="Mitreva M."/>
            <person name="Nelson J."/>
            <person name="Hou S."/>
            <person name="Wollam A."/>
            <person name="Pepin K.H."/>
            <person name="Johnson M."/>
            <person name="Bhonagiri V."/>
            <person name="Zhang X."/>
            <person name="Suruliraj S."/>
            <person name="Warren W."/>
            <person name="Chinwalla A."/>
            <person name="Mardis E.R."/>
            <person name="Wilson R.K."/>
        </authorList>
    </citation>
    <scope>NUCLEOTIDE SEQUENCE [LARGE SCALE GENOMIC DNA]</scope>
    <source>
        <strain evidence="6 7">DSM 2876</strain>
    </source>
</reference>
<dbReference type="HOGENOM" id="CLU_000445_14_2_9"/>
<proteinExistence type="predicted"/>
<evidence type="ECO:0000313" key="7">
    <source>
        <dbReference type="Proteomes" id="UP000006238"/>
    </source>
</evidence>
<evidence type="ECO:0000256" key="1">
    <source>
        <dbReference type="ARBA" id="ARBA00018672"/>
    </source>
</evidence>
<feature type="modified residue" description="4-aspartylphosphate" evidence="3">
    <location>
        <position position="65"/>
    </location>
</feature>
<dbReference type="InterPro" id="IPR046947">
    <property type="entry name" value="LytR-like"/>
</dbReference>
<evidence type="ECO:0000259" key="5">
    <source>
        <dbReference type="PROSITE" id="PS50930"/>
    </source>
</evidence>
<name>D4RZ58_9FIRM</name>
<dbReference type="PANTHER" id="PTHR37299:SF1">
    <property type="entry name" value="STAGE 0 SPORULATION PROTEIN A HOMOLOG"/>
    <property type="match status" value="1"/>
</dbReference>
<sequence>MMSWRRLKLKIAVCDDEKFERDRIKDLICIYSVEKNIEIDVDFFATGEDLFASYEKGKYTMIFLDIEIGKNDGIEVADRIRRIPDHDVTIMFVTNYPEYMQQSFDVRAAQFFSKPLKYEIFKEKMNKILDYMSCEEDKRVIVNQNNKKIIISISDICTIESVKSIRSNSDILITTMSGELYVKGKLKEFNSKYKNMLLFAHRSILVNIMNIYKWMGNRIEMRNGRNVNISRSNMPILKEAFAENVLRRIGR</sequence>
<dbReference type="Gene3D" id="2.40.50.1020">
    <property type="entry name" value="LytTr DNA-binding domain"/>
    <property type="match status" value="1"/>
</dbReference>
<keyword evidence="3" id="KW-0597">Phosphoprotein</keyword>